<dbReference type="EMBL" id="JAGGJU010000002">
    <property type="protein sequence ID" value="MBP1849558.1"/>
    <property type="molecule type" value="Genomic_DNA"/>
</dbReference>
<dbReference type="PANTHER" id="PTHR43540">
    <property type="entry name" value="PEROXYUREIDOACRYLATE/UREIDOACRYLATE AMIDOHYDROLASE-RELATED"/>
    <property type="match status" value="1"/>
</dbReference>
<keyword evidence="6" id="KW-0456">Lyase</keyword>
<evidence type="ECO:0000256" key="4">
    <source>
        <dbReference type="ARBA" id="ARBA00048590"/>
    </source>
</evidence>
<dbReference type="GO" id="GO:0008908">
    <property type="term" value="F:isochorismatase activity"/>
    <property type="evidence" value="ECO:0007669"/>
    <property type="project" value="UniProtKB-EC"/>
</dbReference>
<gene>
    <name evidence="6" type="ORF">J2Z17_000979</name>
</gene>
<sequence>MTIPAIADYPMPKAEALPTNKTDWKPDPGRAVLLIHDMQRYFLRFYDGDGPLMSDLIDNLARLKAWAREHGVPVVYTAQPHDQPAGDRALLNDMWGPGLTVADPALQKVVDRLAPDPADTVLTKWRYSAFERSDLQQRMTDWGRDQLVIGGVYAHIGCMVTAIEAFMKDIQPFMVADAVADFSEAEHHMALRYVATRCGVVTTTAALAGIARPAGGATRDWLQGRVLQLVEDETDLDPDENLIFYGLDSLQVMMLAAELKERGVVVGFDELARVPTLNAWWDLIEQKRLAA</sequence>
<dbReference type="InterPro" id="IPR036380">
    <property type="entry name" value="Isochorismatase-like_sf"/>
</dbReference>
<proteinExistence type="predicted"/>
<dbReference type="PRINTS" id="PR01398">
    <property type="entry name" value="ISCHRISMTASE"/>
</dbReference>
<dbReference type="SUPFAM" id="SSF52499">
    <property type="entry name" value="Isochorismatase-like hydrolases"/>
    <property type="match status" value="1"/>
</dbReference>
<feature type="domain" description="Carrier" evidence="5">
    <location>
        <begin position="213"/>
        <end position="288"/>
    </location>
</feature>
<evidence type="ECO:0000313" key="7">
    <source>
        <dbReference type="Proteomes" id="UP000759443"/>
    </source>
</evidence>
<evidence type="ECO:0000259" key="5">
    <source>
        <dbReference type="PROSITE" id="PS50075"/>
    </source>
</evidence>
<evidence type="ECO:0000256" key="2">
    <source>
        <dbReference type="ARBA" id="ARBA00012100"/>
    </source>
</evidence>
<accession>A0ABS4DV36</accession>
<evidence type="ECO:0000256" key="1">
    <source>
        <dbReference type="ARBA" id="ARBA00004924"/>
    </source>
</evidence>
<dbReference type="RefSeq" id="WP_209942733.1">
    <property type="nucleotide sequence ID" value="NZ_JAGGJU010000002.1"/>
</dbReference>
<dbReference type="PROSITE" id="PS50075">
    <property type="entry name" value="CARRIER"/>
    <property type="match status" value="1"/>
</dbReference>
<comment type="caution">
    <text evidence="6">The sequence shown here is derived from an EMBL/GenBank/DDBJ whole genome shotgun (WGS) entry which is preliminary data.</text>
</comment>
<comment type="catalytic activity">
    <reaction evidence="4">
        <text>isochorismate + H2O = (2S,3S)-2,3-dihydroxy-2,3-dihydrobenzoate + pyruvate</text>
        <dbReference type="Rhea" id="RHEA:11112"/>
        <dbReference type="ChEBI" id="CHEBI:15361"/>
        <dbReference type="ChEBI" id="CHEBI:15377"/>
        <dbReference type="ChEBI" id="CHEBI:29780"/>
        <dbReference type="ChEBI" id="CHEBI:58764"/>
        <dbReference type="EC" id="3.3.2.1"/>
    </reaction>
</comment>
<dbReference type="Proteomes" id="UP000759443">
    <property type="component" value="Unassembled WGS sequence"/>
</dbReference>
<keyword evidence="3 6" id="KW-0378">Hydrolase</keyword>
<dbReference type="Pfam" id="PF00550">
    <property type="entry name" value="PP-binding"/>
    <property type="match status" value="1"/>
</dbReference>
<dbReference type="EC" id="3.3.2.1" evidence="2"/>
<dbReference type="GO" id="GO:0016829">
    <property type="term" value="F:lyase activity"/>
    <property type="evidence" value="ECO:0007669"/>
    <property type="project" value="UniProtKB-KW"/>
</dbReference>
<evidence type="ECO:0000313" key="6">
    <source>
        <dbReference type="EMBL" id="MBP1849558.1"/>
    </source>
</evidence>
<dbReference type="PIRSF" id="PIRSF001111">
    <property type="entry name" value="Isochorismatase"/>
    <property type="match status" value="1"/>
</dbReference>
<dbReference type="InterPro" id="IPR050272">
    <property type="entry name" value="Isochorismatase-like_hydrls"/>
</dbReference>
<name>A0ABS4DV36_9HYPH</name>
<dbReference type="SUPFAM" id="SSF47336">
    <property type="entry name" value="ACP-like"/>
    <property type="match status" value="1"/>
</dbReference>
<dbReference type="InterPro" id="IPR036736">
    <property type="entry name" value="ACP-like_sf"/>
</dbReference>
<dbReference type="InterPro" id="IPR009081">
    <property type="entry name" value="PP-bd_ACP"/>
</dbReference>
<protein>
    <recommendedName>
        <fullName evidence="2">isochorismatase</fullName>
        <ecNumber evidence="2">3.3.2.1</ecNumber>
    </recommendedName>
</protein>
<organism evidence="6 7">
    <name type="scientific">Rhizobium halophytocola</name>
    <dbReference type="NCBI Taxonomy" id="735519"/>
    <lineage>
        <taxon>Bacteria</taxon>
        <taxon>Pseudomonadati</taxon>
        <taxon>Pseudomonadota</taxon>
        <taxon>Alphaproteobacteria</taxon>
        <taxon>Hyphomicrobiales</taxon>
        <taxon>Rhizobiaceae</taxon>
        <taxon>Rhizobium/Agrobacterium group</taxon>
        <taxon>Rhizobium</taxon>
    </lineage>
</organism>
<keyword evidence="7" id="KW-1185">Reference proteome</keyword>
<dbReference type="InterPro" id="IPR000868">
    <property type="entry name" value="Isochorismatase-like_dom"/>
</dbReference>
<comment type="pathway">
    <text evidence="1">Siderophore biosynthesis.</text>
</comment>
<dbReference type="Gene3D" id="3.40.50.850">
    <property type="entry name" value="Isochorismatase-like"/>
    <property type="match status" value="1"/>
</dbReference>
<dbReference type="CDD" id="cd01013">
    <property type="entry name" value="isochorismatase"/>
    <property type="match status" value="1"/>
</dbReference>
<evidence type="ECO:0000256" key="3">
    <source>
        <dbReference type="ARBA" id="ARBA00022801"/>
    </source>
</evidence>
<reference evidence="6 7" key="1">
    <citation type="submission" date="2021-03" db="EMBL/GenBank/DDBJ databases">
        <title>Genomic Encyclopedia of Type Strains, Phase IV (KMG-IV): sequencing the most valuable type-strain genomes for metagenomic binning, comparative biology and taxonomic classification.</title>
        <authorList>
            <person name="Goeker M."/>
        </authorList>
    </citation>
    <scope>NUCLEOTIDE SEQUENCE [LARGE SCALE GENOMIC DNA]</scope>
    <source>
        <strain evidence="6 7">DSM 21600</strain>
    </source>
</reference>
<dbReference type="Pfam" id="PF00857">
    <property type="entry name" value="Isochorismatase"/>
    <property type="match status" value="1"/>
</dbReference>
<dbReference type="PANTHER" id="PTHR43540:SF3">
    <property type="entry name" value="ENTEROBACTIN SYNTHASE COMPONENT B"/>
    <property type="match status" value="1"/>
</dbReference>
<dbReference type="InterPro" id="IPR016291">
    <property type="entry name" value="Isochorismatase"/>
</dbReference>
<dbReference type="Gene3D" id="1.10.1200.10">
    <property type="entry name" value="ACP-like"/>
    <property type="match status" value="1"/>
</dbReference>